<sequence>MNIKCLIGMISMGLSLSCTELKDAQNTDDSYPAIFPDYTFTAVPCNIAPLNFEVENAENVRADFSSENTHLLTVTGKREICIPEDKWHAMLEKLKDKDLQVAVSVWNASHPKGVKYKPFTIRIASDAIDGWIAYRLIEPGYEGWNAMGIYQRNLTSFEEKEIMTNRADKGSCLNCHSFAAYSPDRMMLHVRGKNGGTALWMNGKLSKVALNQIGPKKNGSYPMWHPAGRYIAFSSNETKQSFYSEGEKQIEVYDLQSDLIIYDTQTGKVLSDSRFMESSHWETFPAWSMDGKWLYYCSALARQIPAGLKQLKYSLCRVGFDGATGMLGERIDTLYNAERGGGSASYPRISPDGQYLLYTKAAFGTFPIHHQESDLKMLRLMDGTEMDTAILNSGEADSYHAWSSNSRWILFSSRRIDGRYTRIFIAWMDAQGKLHKPFLLPQRSPEHNVLRMKSYNIPEFIKGEVCLPKGEMNSSFFPKD</sequence>
<evidence type="ECO:0000256" key="1">
    <source>
        <dbReference type="ARBA" id="ARBA00009820"/>
    </source>
</evidence>
<dbReference type="HOGENOM" id="CLU_042630_0_0_10"/>
<dbReference type="PANTHER" id="PTHR36842">
    <property type="entry name" value="PROTEIN TOLB HOMOLOG"/>
    <property type="match status" value="1"/>
</dbReference>
<name>E6SWN4_BACT6</name>
<dbReference type="AlphaFoldDB" id="E6SWN4"/>
<dbReference type="STRING" id="693979.Bache_0607"/>
<evidence type="ECO:0000313" key="2">
    <source>
        <dbReference type="EMBL" id="ADV42632.1"/>
    </source>
</evidence>
<reference key="1">
    <citation type="submission" date="2010-11" db="EMBL/GenBank/DDBJ databases">
        <title>The complete genome of Bacteroides helcogenes P 36-108.</title>
        <authorList>
            <consortium name="US DOE Joint Genome Institute (JGI-PGF)"/>
            <person name="Lucas S."/>
            <person name="Copeland A."/>
            <person name="Lapidus A."/>
            <person name="Bruce D."/>
            <person name="Goodwin L."/>
            <person name="Pitluck S."/>
            <person name="Kyrpides N."/>
            <person name="Mavromatis K."/>
            <person name="Ivanova N."/>
            <person name="Zeytun A."/>
            <person name="Brettin T."/>
            <person name="Detter J.C."/>
            <person name="Tapia R."/>
            <person name="Han C."/>
            <person name="Land M."/>
            <person name="Hauser L."/>
            <person name="Markowitz V."/>
            <person name="Cheng J.-F."/>
            <person name="Hugenholtz P."/>
            <person name="Woyke T."/>
            <person name="Wu D."/>
            <person name="Gronow S."/>
            <person name="Wellnitz S."/>
            <person name="Brambilla E."/>
            <person name="Klenk H.-P."/>
            <person name="Eisen J.A."/>
        </authorList>
    </citation>
    <scope>NUCLEOTIDE SEQUENCE</scope>
    <source>
        <strain>P 36-108</strain>
    </source>
</reference>
<dbReference type="RefSeq" id="WP_013546247.1">
    <property type="nucleotide sequence ID" value="NC_014933.1"/>
</dbReference>
<dbReference type="Proteomes" id="UP000008630">
    <property type="component" value="Chromosome"/>
</dbReference>
<dbReference type="OrthoDB" id="1117425at2"/>
<comment type="similarity">
    <text evidence="1">Belongs to the TolB family.</text>
</comment>
<dbReference type="EMBL" id="CP002352">
    <property type="protein sequence ID" value="ADV42632.1"/>
    <property type="molecule type" value="Genomic_DNA"/>
</dbReference>
<dbReference type="eggNOG" id="COG0823">
    <property type="taxonomic scope" value="Bacteria"/>
</dbReference>
<accession>E6SWN4</accession>
<reference evidence="2 3" key="2">
    <citation type="journal article" date="2011" name="Stand. Genomic Sci.">
        <title>Complete genome sequence of Bacteroides helcogenes type strain (P 36-108).</title>
        <authorList>
            <person name="Pati A."/>
            <person name="Gronow S."/>
            <person name="Zeytun A."/>
            <person name="Lapidus A."/>
            <person name="Nolan M."/>
            <person name="Hammon N."/>
            <person name="Deshpande S."/>
            <person name="Cheng J.F."/>
            <person name="Tapia R."/>
            <person name="Han C."/>
            <person name="Goodwin L."/>
            <person name="Pitluck S."/>
            <person name="Liolios K."/>
            <person name="Pagani I."/>
            <person name="Ivanova N."/>
            <person name="Mavromatis K."/>
            <person name="Chen A."/>
            <person name="Palaniappan K."/>
            <person name="Land M."/>
            <person name="Hauser L."/>
            <person name="Chang Y.J."/>
            <person name="Jeffries C.D."/>
            <person name="Detter J.C."/>
            <person name="Brambilla E."/>
            <person name="Rohde M."/>
            <person name="Goker M."/>
            <person name="Woyke T."/>
            <person name="Bristow J."/>
            <person name="Eisen J.A."/>
            <person name="Markowitz V."/>
            <person name="Hugenholtz P."/>
            <person name="Kyrpides N.C."/>
            <person name="Klenk H.P."/>
            <person name="Lucas S."/>
        </authorList>
    </citation>
    <scope>NUCLEOTIDE SEQUENCE [LARGE SCALE GENOMIC DNA]</scope>
    <source>
        <strain evidence="3">ATCC 35417 / DSM 20613 / JCM 6297 / CCUG 15421 / P 36-108</strain>
    </source>
</reference>
<dbReference type="PROSITE" id="PS51257">
    <property type="entry name" value="PROKAR_LIPOPROTEIN"/>
    <property type="match status" value="1"/>
</dbReference>
<dbReference type="SUPFAM" id="SSF82171">
    <property type="entry name" value="DPP6 N-terminal domain-like"/>
    <property type="match status" value="1"/>
</dbReference>
<proteinExistence type="inferred from homology"/>
<evidence type="ECO:0000313" key="3">
    <source>
        <dbReference type="Proteomes" id="UP000008630"/>
    </source>
</evidence>
<dbReference type="InterPro" id="IPR011659">
    <property type="entry name" value="WD40"/>
</dbReference>
<keyword evidence="3" id="KW-1185">Reference proteome</keyword>
<protein>
    <recommendedName>
        <fullName evidence="4">WD40-like beta Propeller containing protein</fullName>
    </recommendedName>
</protein>
<dbReference type="KEGG" id="bhl:Bache_0607"/>
<gene>
    <name evidence="2" type="ordered locus">Bache_0607</name>
</gene>
<evidence type="ECO:0008006" key="4">
    <source>
        <dbReference type="Google" id="ProtNLM"/>
    </source>
</evidence>
<dbReference type="Gene3D" id="2.120.10.30">
    <property type="entry name" value="TolB, C-terminal domain"/>
    <property type="match status" value="2"/>
</dbReference>
<dbReference type="InterPro" id="IPR011042">
    <property type="entry name" value="6-blade_b-propeller_TolB-like"/>
</dbReference>
<organism evidence="2 3">
    <name type="scientific">Bacteroides helcogenes (strain ATCC 35417 / DSM 20613 / JCM 6297 / CCUG 15421 / P 36-108)</name>
    <dbReference type="NCBI Taxonomy" id="693979"/>
    <lineage>
        <taxon>Bacteria</taxon>
        <taxon>Pseudomonadati</taxon>
        <taxon>Bacteroidota</taxon>
        <taxon>Bacteroidia</taxon>
        <taxon>Bacteroidales</taxon>
        <taxon>Bacteroidaceae</taxon>
        <taxon>Bacteroides</taxon>
    </lineage>
</organism>
<dbReference type="PATRIC" id="fig|693979.3.peg.647"/>
<dbReference type="Pfam" id="PF07676">
    <property type="entry name" value="PD40"/>
    <property type="match status" value="4"/>
</dbReference>